<evidence type="ECO:0000256" key="4">
    <source>
        <dbReference type="ARBA" id="ARBA00022777"/>
    </source>
</evidence>
<dbReference type="PANTHER" id="PTHR21087">
    <property type="entry name" value="SHIKIMATE KINASE"/>
    <property type="match status" value="1"/>
</dbReference>
<dbReference type="GO" id="GO:0000287">
    <property type="term" value="F:magnesium ion binding"/>
    <property type="evidence" value="ECO:0007669"/>
    <property type="project" value="UniProtKB-UniRule"/>
</dbReference>
<keyword evidence="2 7" id="KW-0808">Transferase</keyword>
<keyword evidence="6 7" id="KW-0057">Aromatic amino acid biosynthesis</keyword>
<dbReference type="SUPFAM" id="SSF52540">
    <property type="entry name" value="P-loop containing nucleoside triphosphate hydrolases"/>
    <property type="match status" value="1"/>
</dbReference>
<keyword evidence="5 7" id="KW-0067">ATP-binding</keyword>
<keyword evidence="4 7" id="KW-0418">Kinase</keyword>
<feature type="binding site" evidence="7">
    <location>
        <position position="33"/>
    </location>
    <ligand>
        <name>substrate</name>
    </ligand>
</feature>
<proteinExistence type="inferred from homology"/>
<dbReference type="GO" id="GO:0005829">
    <property type="term" value="C:cytosol"/>
    <property type="evidence" value="ECO:0007669"/>
    <property type="project" value="TreeGrafter"/>
</dbReference>
<organism evidence="8 9">
    <name type="scientific">Anaeromicropila populeti</name>
    <dbReference type="NCBI Taxonomy" id="37658"/>
    <lineage>
        <taxon>Bacteria</taxon>
        <taxon>Bacillati</taxon>
        <taxon>Bacillota</taxon>
        <taxon>Clostridia</taxon>
        <taxon>Lachnospirales</taxon>
        <taxon>Lachnospiraceae</taxon>
        <taxon>Anaeromicropila</taxon>
    </lineage>
</organism>
<gene>
    <name evidence="7" type="primary">aroK</name>
    <name evidence="8" type="ORF">SAMN05661086_00433</name>
</gene>
<dbReference type="GO" id="GO:0008652">
    <property type="term" value="P:amino acid biosynthetic process"/>
    <property type="evidence" value="ECO:0007669"/>
    <property type="project" value="UniProtKB-KW"/>
</dbReference>
<evidence type="ECO:0000256" key="3">
    <source>
        <dbReference type="ARBA" id="ARBA00022741"/>
    </source>
</evidence>
<evidence type="ECO:0000256" key="2">
    <source>
        <dbReference type="ARBA" id="ARBA00022679"/>
    </source>
</evidence>
<keyword evidence="1 7" id="KW-0028">Amino-acid biosynthesis</keyword>
<dbReference type="EC" id="2.7.1.71" evidence="7"/>
<dbReference type="STRING" id="37658.SAMN05661086_00433"/>
<protein>
    <recommendedName>
        <fullName evidence="7">Shikimate kinase</fullName>
        <shortName evidence="7">SK</shortName>
        <ecNumber evidence="7">2.7.1.71</ecNumber>
    </recommendedName>
</protein>
<dbReference type="Pfam" id="PF01202">
    <property type="entry name" value="SKI"/>
    <property type="match status" value="1"/>
</dbReference>
<dbReference type="GO" id="GO:0009073">
    <property type="term" value="P:aromatic amino acid family biosynthetic process"/>
    <property type="evidence" value="ECO:0007669"/>
    <property type="project" value="UniProtKB-KW"/>
</dbReference>
<feature type="binding site" evidence="7">
    <location>
        <begin position="11"/>
        <end position="16"/>
    </location>
    <ligand>
        <name>ATP</name>
        <dbReference type="ChEBI" id="CHEBI:30616"/>
    </ligand>
</feature>
<keyword evidence="3 7" id="KW-0547">Nucleotide-binding</keyword>
<evidence type="ECO:0000256" key="1">
    <source>
        <dbReference type="ARBA" id="ARBA00022605"/>
    </source>
</evidence>
<dbReference type="PANTHER" id="PTHR21087:SF16">
    <property type="entry name" value="SHIKIMATE KINASE 1, CHLOROPLASTIC"/>
    <property type="match status" value="1"/>
</dbReference>
<dbReference type="Gene3D" id="3.40.50.300">
    <property type="entry name" value="P-loop containing nucleotide triphosphate hydrolases"/>
    <property type="match status" value="1"/>
</dbReference>
<dbReference type="GO" id="GO:0005524">
    <property type="term" value="F:ATP binding"/>
    <property type="evidence" value="ECO:0007669"/>
    <property type="project" value="UniProtKB-UniRule"/>
</dbReference>
<feature type="binding site" evidence="7">
    <location>
        <position position="15"/>
    </location>
    <ligand>
        <name>Mg(2+)</name>
        <dbReference type="ChEBI" id="CHEBI:18420"/>
    </ligand>
</feature>
<dbReference type="InterPro" id="IPR031322">
    <property type="entry name" value="Shikimate/glucono_kinase"/>
</dbReference>
<dbReference type="AlphaFoldDB" id="A0A1I6I5T2"/>
<feature type="binding site" evidence="7">
    <location>
        <position position="116"/>
    </location>
    <ligand>
        <name>ATP</name>
        <dbReference type="ChEBI" id="CHEBI:30616"/>
    </ligand>
</feature>
<comment type="cofactor">
    <cofactor evidence="7">
        <name>Mg(2+)</name>
        <dbReference type="ChEBI" id="CHEBI:18420"/>
    </cofactor>
    <text evidence="7">Binds 1 Mg(2+) ion per subunit.</text>
</comment>
<dbReference type="UniPathway" id="UPA00053">
    <property type="reaction ID" value="UER00088"/>
</dbReference>
<feature type="binding site" evidence="7">
    <location>
        <position position="78"/>
    </location>
    <ligand>
        <name>substrate</name>
    </ligand>
</feature>
<comment type="catalytic activity">
    <reaction evidence="7">
        <text>shikimate + ATP = 3-phosphoshikimate + ADP + H(+)</text>
        <dbReference type="Rhea" id="RHEA:13121"/>
        <dbReference type="ChEBI" id="CHEBI:15378"/>
        <dbReference type="ChEBI" id="CHEBI:30616"/>
        <dbReference type="ChEBI" id="CHEBI:36208"/>
        <dbReference type="ChEBI" id="CHEBI:145989"/>
        <dbReference type="ChEBI" id="CHEBI:456216"/>
        <dbReference type="EC" id="2.7.1.71"/>
    </reaction>
</comment>
<name>A0A1I6I5T2_9FIRM</name>
<sequence length="165" mass="18589">MNNIVLVGMPGAGKSTVGVVLAKVIGYQFIDSDLLIQQREKKLLKDIIAEQGLDKFIQIEEDVNCSIDCQQCVIATGGSVVYGEKAMEHLRSIATIVYIKLSMSTLKKRLGDIKKRGVVLRKNQSFEELYMERCPLYEKYAHVVADAEGYNVEELMFVIKEKLKL</sequence>
<comment type="function">
    <text evidence="7">Catalyzes the specific phosphorylation of the 3-hydroxyl group of shikimic acid using ATP as a cosubstrate.</text>
</comment>
<keyword evidence="7" id="KW-0460">Magnesium</keyword>
<reference evidence="8 9" key="1">
    <citation type="submission" date="2016-10" db="EMBL/GenBank/DDBJ databases">
        <authorList>
            <person name="de Groot N.N."/>
        </authorList>
    </citation>
    <scope>NUCLEOTIDE SEQUENCE [LARGE SCALE GENOMIC DNA]</scope>
    <source>
        <strain evidence="8 9">743A</strain>
    </source>
</reference>
<comment type="similarity">
    <text evidence="7">Belongs to the shikimate kinase family.</text>
</comment>
<dbReference type="CDD" id="cd00464">
    <property type="entry name" value="SK"/>
    <property type="match status" value="1"/>
</dbReference>
<evidence type="ECO:0000313" key="8">
    <source>
        <dbReference type="EMBL" id="SFR61994.1"/>
    </source>
</evidence>
<dbReference type="Proteomes" id="UP000199659">
    <property type="component" value="Unassembled WGS sequence"/>
</dbReference>
<dbReference type="GO" id="GO:0009423">
    <property type="term" value="P:chorismate biosynthetic process"/>
    <property type="evidence" value="ECO:0007669"/>
    <property type="project" value="UniProtKB-UniRule"/>
</dbReference>
<dbReference type="GO" id="GO:0004765">
    <property type="term" value="F:shikimate kinase activity"/>
    <property type="evidence" value="ECO:0007669"/>
    <property type="project" value="UniProtKB-UniRule"/>
</dbReference>
<comment type="caution">
    <text evidence="7">Lacks conserved residue(s) required for the propagation of feature annotation.</text>
</comment>
<dbReference type="EMBL" id="FOYZ01000002">
    <property type="protein sequence ID" value="SFR61994.1"/>
    <property type="molecule type" value="Genomic_DNA"/>
</dbReference>
<dbReference type="PRINTS" id="PR01100">
    <property type="entry name" value="SHIKIMTKNASE"/>
</dbReference>
<comment type="subunit">
    <text evidence="7">Monomer.</text>
</comment>
<feature type="binding site" evidence="7">
    <location>
        <position position="133"/>
    </location>
    <ligand>
        <name>substrate</name>
    </ligand>
</feature>
<accession>A0A1I6I5T2</accession>
<keyword evidence="9" id="KW-1185">Reference proteome</keyword>
<keyword evidence="7" id="KW-0963">Cytoplasm</keyword>
<comment type="subcellular location">
    <subcellularLocation>
        <location evidence="7">Cytoplasm</location>
    </subcellularLocation>
</comment>
<dbReference type="InterPro" id="IPR027417">
    <property type="entry name" value="P-loop_NTPase"/>
</dbReference>
<dbReference type="HAMAP" id="MF_00109">
    <property type="entry name" value="Shikimate_kinase"/>
    <property type="match status" value="1"/>
</dbReference>
<keyword evidence="7" id="KW-0479">Metal-binding</keyword>
<evidence type="ECO:0000256" key="5">
    <source>
        <dbReference type="ARBA" id="ARBA00022840"/>
    </source>
</evidence>
<dbReference type="InterPro" id="IPR000623">
    <property type="entry name" value="Shikimate_kinase/TSH1"/>
</dbReference>
<evidence type="ECO:0000313" key="9">
    <source>
        <dbReference type="Proteomes" id="UP000199659"/>
    </source>
</evidence>
<comment type="pathway">
    <text evidence="7">Metabolic intermediate biosynthesis; chorismate biosynthesis; chorismate from D-erythrose 4-phosphate and phosphoenolpyruvate: step 5/7.</text>
</comment>
<evidence type="ECO:0000256" key="6">
    <source>
        <dbReference type="ARBA" id="ARBA00023141"/>
    </source>
</evidence>
<evidence type="ECO:0000256" key="7">
    <source>
        <dbReference type="HAMAP-Rule" id="MF_00109"/>
    </source>
</evidence>